<evidence type="ECO:0000313" key="2">
    <source>
        <dbReference type="EMBL" id="SNR88107.1"/>
    </source>
</evidence>
<feature type="region of interest" description="Disordered" evidence="1">
    <location>
        <begin position="1"/>
        <end position="62"/>
    </location>
</feature>
<dbReference type="EMBL" id="FZOH01000001">
    <property type="protein sequence ID" value="SNR88107.1"/>
    <property type="molecule type" value="Genomic_DNA"/>
</dbReference>
<sequence>MTADTTAPDTAAHVDAVQRLPAEGKLRIQPLMDTDPHDRGRSDGTRHSRTGDRRPRSGLAWP</sequence>
<dbReference type="AlphaFoldDB" id="A0A238ZXJ3"/>
<accession>A0A238ZXJ3</accession>
<name>A0A238ZXJ3_9ACTN</name>
<dbReference type="Proteomes" id="UP000198386">
    <property type="component" value="Unassembled WGS sequence"/>
</dbReference>
<keyword evidence="3" id="KW-1185">Reference proteome</keyword>
<evidence type="ECO:0000256" key="1">
    <source>
        <dbReference type="SAM" id="MobiDB-lite"/>
    </source>
</evidence>
<protein>
    <submittedName>
        <fullName evidence="2">Uncharacterized protein</fullName>
    </submittedName>
</protein>
<feature type="compositionally biased region" description="Basic and acidic residues" evidence="1">
    <location>
        <begin position="34"/>
        <end position="55"/>
    </location>
</feature>
<evidence type="ECO:0000313" key="3">
    <source>
        <dbReference type="Proteomes" id="UP000198386"/>
    </source>
</evidence>
<organism evidence="2 3">
    <name type="scientific">Geodermatophilus saharensis</name>
    <dbReference type="NCBI Taxonomy" id="1137994"/>
    <lineage>
        <taxon>Bacteria</taxon>
        <taxon>Bacillati</taxon>
        <taxon>Actinomycetota</taxon>
        <taxon>Actinomycetes</taxon>
        <taxon>Geodermatophilales</taxon>
        <taxon>Geodermatophilaceae</taxon>
        <taxon>Geodermatophilus</taxon>
    </lineage>
</organism>
<gene>
    <name evidence="2" type="ORF">SAMN04488107_0418</name>
</gene>
<reference evidence="3" key="1">
    <citation type="submission" date="2017-06" db="EMBL/GenBank/DDBJ databases">
        <authorList>
            <person name="Varghese N."/>
            <person name="Submissions S."/>
        </authorList>
    </citation>
    <scope>NUCLEOTIDE SEQUENCE [LARGE SCALE GENOMIC DNA]</scope>
    <source>
        <strain evidence="3">DSM 45423</strain>
    </source>
</reference>
<proteinExistence type="predicted"/>
<feature type="compositionally biased region" description="Low complexity" evidence="1">
    <location>
        <begin position="1"/>
        <end position="11"/>
    </location>
</feature>